<dbReference type="EMBL" id="UINC01001397">
    <property type="protein sequence ID" value="SUZ79698.1"/>
    <property type="molecule type" value="Genomic_DNA"/>
</dbReference>
<accession>A0A381QLF3</accession>
<organism evidence="1">
    <name type="scientific">marine metagenome</name>
    <dbReference type="NCBI Taxonomy" id="408172"/>
    <lineage>
        <taxon>unclassified sequences</taxon>
        <taxon>metagenomes</taxon>
        <taxon>ecological metagenomes</taxon>
    </lineage>
</organism>
<reference evidence="1" key="1">
    <citation type="submission" date="2018-05" db="EMBL/GenBank/DDBJ databases">
        <authorList>
            <person name="Lanie J.A."/>
            <person name="Ng W.-L."/>
            <person name="Kazmierczak K.M."/>
            <person name="Andrzejewski T.M."/>
            <person name="Davidsen T.M."/>
            <person name="Wayne K.J."/>
            <person name="Tettelin H."/>
            <person name="Glass J.I."/>
            <person name="Rusch D."/>
            <person name="Podicherti R."/>
            <person name="Tsui H.-C.T."/>
            <person name="Winkler M.E."/>
        </authorList>
    </citation>
    <scope>NUCLEOTIDE SEQUENCE</scope>
</reference>
<name>A0A381QLF3_9ZZZZ</name>
<evidence type="ECO:0008006" key="2">
    <source>
        <dbReference type="Google" id="ProtNLM"/>
    </source>
</evidence>
<proteinExistence type="predicted"/>
<evidence type="ECO:0000313" key="1">
    <source>
        <dbReference type="EMBL" id="SUZ79698.1"/>
    </source>
</evidence>
<gene>
    <name evidence="1" type="ORF">METZ01_LOCUS32552</name>
</gene>
<sequence>MKTDQLRKLPQAVAFLDRLKAINPGYDIEIIEPKKRWPDIETRKLPKVMDIIKQHHNVSIDGLGRDIGLKAFVDRSRDADLWIHILDENGKLIGFSINEVYDFQDKLINFFRVTIFSKSLQKHGIYALMNKLKLAIISADILLVRTQNPIVYKYFTQMCEQKRLKVSPKANYIDPASLYIARQILPQVDEFSVERGVLKREALKGTPKPPEEYAPIWDRMDIYNGDVVVIIGYPE</sequence>
<protein>
    <recommendedName>
        <fullName evidence="2">N-acetyltransferase domain-containing protein</fullName>
    </recommendedName>
</protein>
<dbReference type="AlphaFoldDB" id="A0A381QLF3"/>